<dbReference type="PANTHER" id="PTHR37563:SF2">
    <property type="entry name" value="PHYTANOYL-COA DIOXYGENASE FAMILY PROTEIN (AFU_ORTHOLOGUE AFUA_2G03330)"/>
    <property type="match status" value="1"/>
</dbReference>
<evidence type="ECO:0000313" key="2">
    <source>
        <dbReference type="Proteomes" id="UP000754644"/>
    </source>
</evidence>
<accession>A0A973A8B0</accession>
<name>A0A973A8B0_9GAMM</name>
<sequence>MAIDLREFDQQMDAKGFVLLEKLCAQAVLAQLKDVCQVRSKILHEALGDQDIGIGSVNGYDEIVQRSTGRWDIPISPVEFGFDAKALPWWPLVTRLLGDDAEHAFSGVVSSEPGSPAQEWHIDSPHASAEHLPAHMLNVFVALEDVSMAMGPTEFAVGSHRHTNHLRNPALVVENLLYQSSGISPEILNTSEDQLECYSSAFEAGNCLIFDDRMMHRGLANGSEKTRHVVYFSYRKKGYRESTHFEAKRSLFDS</sequence>
<dbReference type="InterPro" id="IPR008775">
    <property type="entry name" value="Phytyl_CoA_dOase-like"/>
</dbReference>
<dbReference type="SUPFAM" id="SSF51197">
    <property type="entry name" value="Clavaminate synthase-like"/>
    <property type="match status" value="1"/>
</dbReference>
<organism evidence="1 2">
    <name type="scientific">SAR86 cluster bacterium</name>
    <dbReference type="NCBI Taxonomy" id="2030880"/>
    <lineage>
        <taxon>Bacteria</taxon>
        <taxon>Pseudomonadati</taxon>
        <taxon>Pseudomonadota</taxon>
        <taxon>Gammaproteobacteria</taxon>
        <taxon>SAR86 cluster</taxon>
    </lineage>
</organism>
<gene>
    <name evidence="1" type="ORF">HQ497_02530</name>
</gene>
<dbReference type="InterPro" id="IPR051961">
    <property type="entry name" value="Fungal_Metabolite_Diox"/>
</dbReference>
<reference evidence="1" key="1">
    <citation type="submission" date="2020-05" db="EMBL/GenBank/DDBJ databases">
        <title>Sulfur intermediates as new biogeochemical hubs in an aquatic model microbial ecosystem.</title>
        <authorList>
            <person name="Vigneron A."/>
        </authorList>
    </citation>
    <scope>NUCLEOTIDE SEQUENCE</scope>
    <source>
        <strain evidence="1">Bin.250</strain>
    </source>
</reference>
<proteinExistence type="predicted"/>
<dbReference type="EMBL" id="JABMOJ010000087">
    <property type="protein sequence ID" value="NQV64217.1"/>
    <property type="molecule type" value="Genomic_DNA"/>
</dbReference>
<evidence type="ECO:0000313" key="1">
    <source>
        <dbReference type="EMBL" id="NQV64217.1"/>
    </source>
</evidence>
<dbReference type="PANTHER" id="PTHR37563">
    <property type="entry name" value="PHYTANOYL-COA DIOXYGENASE FAMILY PROTEIN (AFU_ORTHOLOGUE AFUA_2G03330)"/>
    <property type="match status" value="1"/>
</dbReference>
<dbReference type="Pfam" id="PF05721">
    <property type="entry name" value="PhyH"/>
    <property type="match status" value="1"/>
</dbReference>
<dbReference type="AlphaFoldDB" id="A0A973A8B0"/>
<dbReference type="Proteomes" id="UP000754644">
    <property type="component" value="Unassembled WGS sequence"/>
</dbReference>
<dbReference type="Gene3D" id="2.60.120.620">
    <property type="entry name" value="q2cbj1_9rhob like domain"/>
    <property type="match status" value="1"/>
</dbReference>
<keyword evidence="1" id="KW-0223">Dioxygenase</keyword>
<comment type="caution">
    <text evidence="1">The sequence shown here is derived from an EMBL/GenBank/DDBJ whole genome shotgun (WGS) entry which is preliminary data.</text>
</comment>
<dbReference type="GO" id="GO:0016706">
    <property type="term" value="F:2-oxoglutarate-dependent dioxygenase activity"/>
    <property type="evidence" value="ECO:0007669"/>
    <property type="project" value="UniProtKB-ARBA"/>
</dbReference>
<protein>
    <submittedName>
        <fullName evidence="1">Phytanoyl-CoA dioxygenase family protein</fullName>
    </submittedName>
</protein>
<keyword evidence="1" id="KW-0560">Oxidoreductase</keyword>